<feature type="transmembrane region" description="Helical" evidence="1">
    <location>
        <begin position="344"/>
        <end position="364"/>
    </location>
</feature>
<dbReference type="EMBL" id="BAAAGA010000001">
    <property type="protein sequence ID" value="GAA0611146.1"/>
    <property type="molecule type" value="Genomic_DNA"/>
</dbReference>
<feature type="transmembrane region" description="Helical" evidence="1">
    <location>
        <begin position="47"/>
        <end position="68"/>
    </location>
</feature>
<keyword evidence="1" id="KW-1133">Transmembrane helix</keyword>
<dbReference type="Proteomes" id="UP001501352">
    <property type="component" value="Unassembled WGS sequence"/>
</dbReference>
<keyword evidence="3" id="KW-1185">Reference proteome</keyword>
<organism evidence="2 3">
    <name type="scientific">Brevundimonas kwangchunensis</name>
    <dbReference type="NCBI Taxonomy" id="322163"/>
    <lineage>
        <taxon>Bacteria</taxon>
        <taxon>Pseudomonadati</taxon>
        <taxon>Pseudomonadota</taxon>
        <taxon>Alphaproteobacteria</taxon>
        <taxon>Caulobacterales</taxon>
        <taxon>Caulobacteraceae</taxon>
        <taxon>Brevundimonas</taxon>
    </lineage>
</organism>
<feature type="transmembrane region" description="Helical" evidence="1">
    <location>
        <begin position="314"/>
        <end position="332"/>
    </location>
</feature>
<keyword evidence="1" id="KW-0812">Transmembrane</keyword>
<feature type="transmembrane region" description="Helical" evidence="1">
    <location>
        <begin position="80"/>
        <end position="100"/>
    </location>
</feature>
<feature type="transmembrane region" description="Helical" evidence="1">
    <location>
        <begin position="243"/>
        <end position="267"/>
    </location>
</feature>
<feature type="transmembrane region" description="Helical" evidence="1">
    <location>
        <begin position="376"/>
        <end position="401"/>
    </location>
</feature>
<evidence type="ECO:0008006" key="4">
    <source>
        <dbReference type="Google" id="ProtNLM"/>
    </source>
</evidence>
<protein>
    <recommendedName>
        <fullName evidence="4">Polysaccharide biosynthesis protein</fullName>
    </recommendedName>
</protein>
<feature type="transmembrane region" description="Helical" evidence="1">
    <location>
        <begin position="203"/>
        <end position="223"/>
    </location>
</feature>
<feature type="transmembrane region" description="Helical" evidence="1">
    <location>
        <begin position="12"/>
        <end position="35"/>
    </location>
</feature>
<gene>
    <name evidence="2" type="ORF">GCM10009422_02530</name>
</gene>
<accession>A0ABN1GGP9</accession>
<comment type="caution">
    <text evidence="2">The sequence shown here is derived from an EMBL/GenBank/DDBJ whole genome shotgun (WGS) entry which is preliminary data.</text>
</comment>
<reference evidence="2 3" key="1">
    <citation type="journal article" date="2019" name="Int. J. Syst. Evol. Microbiol.">
        <title>The Global Catalogue of Microorganisms (GCM) 10K type strain sequencing project: providing services to taxonomists for standard genome sequencing and annotation.</title>
        <authorList>
            <consortium name="The Broad Institute Genomics Platform"/>
            <consortium name="The Broad Institute Genome Sequencing Center for Infectious Disease"/>
            <person name="Wu L."/>
            <person name="Ma J."/>
        </authorList>
    </citation>
    <scope>NUCLEOTIDE SEQUENCE [LARGE SCALE GENOMIC DNA]</scope>
    <source>
        <strain evidence="2 3">JCM 12928</strain>
    </source>
</reference>
<feature type="transmembrane region" description="Helical" evidence="1">
    <location>
        <begin position="106"/>
        <end position="130"/>
    </location>
</feature>
<evidence type="ECO:0000313" key="3">
    <source>
        <dbReference type="Proteomes" id="UP001501352"/>
    </source>
</evidence>
<proteinExistence type="predicted"/>
<name>A0ABN1GGP9_9CAUL</name>
<feature type="transmembrane region" description="Helical" evidence="1">
    <location>
        <begin position="142"/>
        <end position="159"/>
    </location>
</feature>
<feature type="transmembrane region" description="Helical" evidence="1">
    <location>
        <begin position="279"/>
        <end position="308"/>
    </location>
</feature>
<sequence length="410" mass="42671">MRLLSRQGVAISLVLVLAARCIASLAGLLIIPLIGMSGAAAYGDFSIEYGSALAFSAFFSALPMQAALRGYDPSEDASKFEAFSVLCGLAAAMVTLLFMISQASLAVSVAASAFVGLQVVSVGLLTIVQVERGAVRPAVLELARGLLTLVLIGLVVLAGTSLDSVVAFLLLAGGYGVQMGLLSKRLKWPGPTHAGEFVRMASLGVLIAAWLLLGSSIYLIAKWMVRPDLTVAAFASFTYQLDIVARIIGLTGAIAITNFLTPFAAAARTGDGLEFRATLVAATGVHIGLSVAAGLVVAGATVIGAPIWNVSPEPVFLAMIWLVVTALQFMPIAHKWLELTRGGARPLACLVAANLVLVAVYAGSREWLPDGFEPSVGILTALLVAATLYVSLVLASLLRALRDQQGLERP</sequence>
<evidence type="ECO:0000313" key="2">
    <source>
        <dbReference type="EMBL" id="GAA0611146.1"/>
    </source>
</evidence>
<feature type="transmembrane region" description="Helical" evidence="1">
    <location>
        <begin position="165"/>
        <end position="182"/>
    </location>
</feature>
<evidence type="ECO:0000256" key="1">
    <source>
        <dbReference type="SAM" id="Phobius"/>
    </source>
</evidence>
<dbReference type="RefSeq" id="WP_343789155.1">
    <property type="nucleotide sequence ID" value="NZ_BAAAGA010000001.1"/>
</dbReference>
<keyword evidence="1" id="KW-0472">Membrane</keyword>